<dbReference type="GO" id="GO:0008700">
    <property type="term" value="F:(R,S)-4-hydroxy-2-oxoglutarate aldolase activity"/>
    <property type="evidence" value="ECO:0007669"/>
    <property type="project" value="UniProtKB-EC"/>
</dbReference>
<evidence type="ECO:0000256" key="1">
    <source>
        <dbReference type="ARBA" id="ARBA00004761"/>
    </source>
</evidence>
<dbReference type="PANTHER" id="PTHR30246:SF1">
    <property type="entry name" value="2-DEHYDRO-3-DEOXY-6-PHOSPHOGALACTONATE ALDOLASE-RELATED"/>
    <property type="match status" value="1"/>
</dbReference>
<comment type="pathway">
    <text evidence="1">Carbohydrate acid metabolism.</text>
</comment>
<dbReference type="InterPro" id="IPR000887">
    <property type="entry name" value="Aldlse_KDPG_KHG"/>
</dbReference>
<dbReference type="EMBL" id="JBHUMX010000004">
    <property type="protein sequence ID" value="MFD2627644.1"/>
    <property type="molecule type" value="Genomic_DNA"/>
</dbReference>
<evidence type="ECO:0000256" key="4">
    <source>
        <dbReference type="ARBA" id="ARBA00023239"/>
    </source>
</evidence>
<dbReference type="Pfam" id="PF01081">
    <property type="entry name" value="Aldolase"/>
    <property type="match status" value="1"/>
</dbReference>
<keyword evidence="5" id="KW-0119">Carbohydrate metabolism</keyword>
<dbReference type="EC" id="4.1.2.14" evidence="6"/>
<evidence type="ECO:0000256" key="5">
    <source>
        <dbReference type="ARBA" id="ARBA00023277"/>
    </source>
</evidence>
<gene>
    <name evidence="6" type="ORF">ACFSUN_02415</name>
</gene>
<protein>
    <submittedName>
        <fullName evidence="6">Bifunctional 2-keto-4-hydroxyglutarate aldolase/2-keto-3-deoxy-6-phosphogluconate aldolase</fullName>
        <ecNumber evidence="6">4.1.2.14</ecNumber>
        <ecNumber evidence="6">4.1.3.16</ecNumber>
    </submittedName>
</protein>
<dbReference type="RefSeq" id="WP_379560299.1">
    <property type="nucleotide sequence ID" value="NZ_JBHUMX010000004.1"/>
</dbReference>
<proteinExistence type="inferred from homology"/>
<keyword evidence="4 6" id="KW-0456">Lyase</keyword>
<comment type="caution">
    <text evidence="6">The sequence shown here is derived from an EMBL/GenBank/DDBJ whole genome shotgun (WGS) entry which is preliminary data.</text>
</comment>
<comment type="subunit">
    <text evidence="3">Homotrimer.</text>
</comment>
<dbReference type="PANTHER" id="PTHR30246">
    <property type="entry name" value="2-KETO-3-DEOXY-6-PHOSPHOGLUCONATE ALDOLASE"/>
    <property type="match status" value="1"/>
</dbReference>
<dbReference type="NCBIfam" id="NF005119">
    <property type="entry name" value="PRK06552.1"/>
    <property type="match status" value="1"/>
</dbReference>
<evidence type="ECO:0000256" key="2">
    <source>
        <dbReference type="ARBA" id="ARBA00006906"/>
    </source>
</evidence>
<dbReference type="CDD" id="cd00452">
    <property type="entry name" value="KDPG_aldolase"/>
    <property type="match status" value="1"/>
</dbReference>
<organism evidence="6 7">
    <name type="scientific">Oceanobacillus kapialis</name>
    <dbReference type="NCBI Taxonomy" id="481353"/>
    <lineage>
        <taxon>Bacteria</taxon>
        <taxon>Bacillati</taxon>
        <taxon>Bacillota</taxon>
        <taxon>Bacilli</taxon>
        <taxon>Bacillales</taxon>
        <taxon>Bacillaceae</taxon>
        <taxon>Oceanobacillus</taxon>
    </lineage>
</organism>
<dbReference type="InterPro" id="IPR013785">
    <property type="entry name" value="Aldolase_TIM"/>
</dbReference>
<accession>A0ABW5PW94</accession>
<sequence length="206" mass="22277">MYDKLTTLQQLIENKIIAVIRGENVQEAAKIVEGAYLGGIKVMEVTYTVPDASKLIKDLSEQDDKDWVIGAGTVLDEVTARLAILSGASFIVSPSFDEKVAKLCNRYQVPYIPGCFTASEIIKAMEAGADIIKIFPGNAVSPSFIKTIKGPIPQVNLMPSGGVNLNNITEWIDNGAVAVSIGSNIYKDSIEEIKEAASEIVNIMQR</sequence>
<dbReference type="GO" id="GO:0008675">
    <property type="term" value="F:2-dehydro-3-deoxy-phosphogluconate aldolase activity"/>
    <property type="evidence" value="ECO:0007669"/>
    <property type="project" value="UniProtKB-EC"/>
</dbReference>
<reference evidence="7" key="1">
    <citation type="journal article" date="2019" name="Int. J. Syst. Evol. Microbiol.">
        <title>The Global Catalogue of Microorganisms (GCM) 10K type strain sequencing project: providing services to taxonomists for standard genome sequencing and annotation.</title>
        <authorList>
            <consortium name="The Broad Institute Genomics Platform"/>
            <consortium name="The Broad Institute Genome Sequencing Center for Infectious Disease"/>
            <person name="Wu L."/>
            <person name="Ma J."/>
        </authorList>
    </citation>
    <scope>NUCLEOTIDE SEQUENCE [LARGE SCALE GENOMIC DNA]</scope>
    <source>
        <strain evidence="7">TISTR 1858</strain>
    </source>
</reference>
<evidence type="ECO:0000313" key="7">
    <source>
        <dbReference type="Proteomes" id="UP001597451"/>
    </source>
</evidence>
<name>A0ABW5PW94_9BACI</name>
<comment type="similarity">
    <text evidence="2">Belongs to the KHG/KDPG aldolase family.</text>
</comment>
<evidence type="ECO:0000256" key="3">
    <source>
        <dbReference type="ARBA" id="ARBA00011233"/>
    </source>
</evidence>
<evidence type="ECO:0000313" key="6">
    <source>
        <dbReference type="EMBL" id="MFD2627644.1"/>
    </source>
</evidence>
<dbReference type="SUPFAM" id="SSF51569">
    <property type="entry name" value="Aldolase"/>
    <property type="match status" value="1"/>
</dbReference>
<keyword evidence="7" id="KW-1185">Reference proteome</keyword>
<dbReference type="Proteomes" id="UP001597451">
    <property type="component" value="Unassembled WGS sequence"/>
</dbReference>
<dbReference type="NCBIfam" id="TIGR01182">
    <property type="entry name" value="eda"/>
    <property type="match status" value="1"/>
</dbReference>
<dbReference type="Gene3D" id="3.20.20.70">
    <property type="entry name" value="Aldolase class I"/>
    <property type="match status" value="1"/>
</dbReference>
<dbReference type="EC" id="4.1.3.16" evidence="6"/>